<dbReference type="AlphaFoldDB" id="A0A399NPD2"/>
<dbReference type="Proteomes" id="UP000266298">
    <property type="component" value="Unassembled WGS sequence"/>
</dbReference>
<name>A0A399NPD2_9MICO</name>
<accession>A0A399NPD2</accession>
<sequence length="64" mass="6982">MPDVVEKVLLVVGIVGLVGFMIGFVRVMAYGMVDNRTPTRRMYLTAFAFGAVGWGALLIGFFLP</sequence>
<protein>
    <submittedName>
        <fullName evidence="2">Uncharacterized protein</fullName>
    </submittedName>
</protein>
<comment type="caution">
    <text evidence="2">The sequence shown here is derived from an EMBL/GenBank/DDBJ whole genome shotgun (WGS) entry which is preliminary data.</text>
</comment>
<dbReference type="RefSeq" id="WP_043582963.1">
    <property type="nucleotide sequence ID" value="NZ_QWEC01000299.1"/>
</dbReference>
<evidence type="ECO:0000256" key="1">
    <source>
        <dbReference type="SAM" id="Phobius"/>
    </source>
</evidence>
<proteinExistence type="predicted"/>
<feature type="transmembrane region" description="Helical" evidence="1">
    <location>
        <begin position="43"/>
        <end position="63"/>
    </location>
</feature>
<gene>
    <name evidence="2" type="ORF">DZF96_14005</name>
</gene>
<dbReference type="EMBL" id="QWEC01000299">
    <property type="protein sequence ID" value="RII95731.1"/>
    <property type="molecule type" value="Genomic_DNA"/>
</dbReference>
<keyword evidence="1" id="KW-1133">Transmembrane helix</keyword>
<evidence type="ECO:0000313" key="2">
    <source>
        <dbReference type="EMBL" id="RII95731.1"/>
    </source>
</evidence>
<feature type="transmembrane region" description="Helical" evidence="1">
    <location>
        <begin position="12"/>
        <end position="31"/>
    </location>
</feature>
<keyword evidence="1" id="KW-0472">Membrane</keyword>
<keyword evidence="1" id="KW-0812">Transmembrane</keyword>
<evidence type="ECO:0000313" key="3">
    <source>
        <dbReference type="Proteomes" id="UP000266298"/>
    </source>
</evidence>
<organism evidence="2 3">
    <name type="scientific">Clavibacter michiganensis</name>
    <dbReference type="NCBI Taxonomy" id="28447"/>
    <lineage>
        <taxon>Bacteria</taxon>
        <taxon>Bacillati</taxon>
        <taxon>Actinomycetota</taxon>
        <taxon>Actinomycetes</taxon>
        <taxon>Micrococcales</taxon>
        <taxon>Microbacteriaceae</taxon>
        <taxon>Clavibacter</taxon>
    </lineage>
</organism>
<reference evidence="2 3" key="1">
    <citation type="submission" date="2018-08" db="EMBL/GenBank/DDBJ databases">
        <title>Genome Sequence of Clavibacter michiganensis Subspecies type strains, and the Atypical Peach-Colored Strains Isolated from Tomato.</title>
        <authorList>
            <person name="Osdaghi E."/>
            <person name="Portier P."/>
            <person name="Briand M."/>
            <person name="Jacques M.-A."/>
        </authorList>
    </citation>
    <scope>NUCLEOTIDE SEQUENCE [LARGE SCALE GENOMIC DNA]</scope>
    <source>
        <strain evidence="2 3">CFBP 7493</strain>
    </source>
</reference>